<dbReference type="InterPro" id="IPR001073">
    <property type="entry name" value="C1q_dom"/>
</dbReference>
<evidence type="ECO:0000259" key="1">
    <source>
        <dbReference type="Pfam" id="PF00386"/>
    </source>
</evidence>
<dbReference type="RefSeq" id="WP_092334937.1">
    <property type="nucleotide sequence ID" value="NZ_FNCP01000023.1"/>
</dbReference>
<feature type="domain" description="C1q" evidence="1">
    <location>
        <begin position="50"/>
        <end position="158"/>
    </location>
</feature>
<dbReference type="InterPro" id="IPR008983">
    <property type="entry name" value="Tumour_necrosis_fac-like_dom"/>
</dbReference>
<gene>
    <name evidence="2" type="ORF">SAMN05443529_12377</name>
</gene>
<dbReference type="Proteomes" id="UP000198656">
    <property type="component" value="Unassembled WGS sequence"/>
</dbReference>
<name>A0A1G8GW17_9FIRM</name>
<dbReference type="Pfam" id="PF00386">
    <property type="entry name" value="C1q"/>
    <property type="match status" value="1"/>
</dbReference>
<dbReference type="AlphaFoldDB" id="A0A1G8GW17"/>
<dbReference type="SUPFAM" id="SSF49842">
    <property type="entry name" value="TNF-like"/>
    <property type="match status" value="1"/>
</dbReference>
<dbReference type="OrthoDB" id="2662674at2"/>
<organism evidence="2 3">
    <name type="scientific">Desulfosporosinus hippei DSM 8344</name>
    <dbReference type="NCBI Taxonomy" id="1121419"/>
    <lineage>
        <taxon>Bacteria</taxon>
        <taxon>Bacillati</taxon>
        <taxon>Bacillota</taxon>
        <taxon>Clostridia</taxon>
        <taxon>Eubacteriales</taxon>
        <taxon>Desulfitobacteriaceae</taxon>
        <taxon>Desulfosporosinus</taxon>
    </lineage>
</organism>
<reference evidence="3" key="1">
    <citation type="submission" date="2016-10" db="EMBL/GenBank/DDBJ databases">
        <authorList>
            <person name="Varghese N."/>
            <person name="Submissions S."/>
        </authorList>
    </citation>
    <scope>NUCLEOTIDE SEQUENCE [LARGE SCALE GENOMIC DNA]</scope>
    <source>
        <strain evidence="3">DSM 8344</strain>
    </source>
</reference>
<protein>
    <submittedName>
        <fullName evidence="2">C1q domain-containing protein</fullName>
    </submittedName>
</protein>
<dbReference type="Gene3D" id="2.60.120.40">
    <property type="match status" value="1"/>
</dbReference>
<evidence type="ECO:0000313" key="3">
    <source>
        <dbReference type="Proteomes" id="UP000198656"/>
    </source>
</evidence>
<dbReference type="EMBL" id="FNCP01000023">
    <property type="protein sequence ID" value="SDH98605.1"/>
    <property type="molecule type" value="Genomic_DNA"/>
</dbReference>
<sequence>MFTEKDDTLRNIIKRFQNLTLNSTCCHKKIKWLRPSAFRAVNNSTQQGVAADTPVVPVMYPTQVFDLNNEYDPVCSTFTPKQDGIYSVIASVDFYPEIAHVNHRVLITILINGNPVVVDNDFFGEITFRNVTSVSAILQLTAGDAVNVSAESSTNGFLTDIPLGMHFEAARLPSPLINDPSTTIITSGSSIFSGRDL</sequence>
<evidence type="ECO:0000313" key="2">
    <source>
        <dbReference type="EMBL" id="SDH98605.1"/>
    </source>
</evidence>
<accession>A0A1G8GW17</accession>
<keyword evidence="3" id="KW-1185">Reference proteome</keyword>
<proteinExistence type="predicted"/>